<dbReference type="Proteomes" id="UP000265703">
    <property type="component" value="Unassembled WGS sequence"/>
</dbReference>
<sequence length="274" mass="30982">MGKNGMLMIFFFCQNSKNVSGFDDHILNLQSRFVIKDPNFLSQEKKQSLHTFTVIKFTNIIQNLTMEYNQNNQFKSSYEEQQSTIAIPPEQSSNTSDINYINYNADNSDFSVMNDDIVPTALYTNNNYSSQQPTSNENIDLQSHPTIISSPYAPQYGYPPQPIENTFSPSNTTIFTNNNNSDQQSMSNENIASTSQSYHTSTSSYAPQSGYPPQQPIGNTFFPFNMTTINPSHSEILSFDIPGFKVIIIPTSSQQDNNTYLNYPSSDIKDNYQS</sequence>
<keyword evidence="3" id="KW-1185">Reference proteome</keyword>
<organism evidence="2 3">
    <name type="scientific">Glomus cerebriforme</name>
    <dbReference type="NCBI Taxonomy" id="658196"/>
    <lineage>
        <taxon>Eukaryota</taxon>
        <taxon>Fungi</taxon>
        <taxon>Fungi incertae sedis</taxon>
        <taxon>Mucoromycota</taxon>
        <taxon>Glomeromycotina</taxon>
        <taxon>Glomeromycetes</taxon>
        <taxon>Glomerales</taxon>
        <taxon>Glomeraceae</taxon>
        <taxon>Glomus</taxon>
    </lineage>
</organism>
<accession>A0A397T9T2</accession>
<proteinExistence type="predicted"/>
<dbReference type="AlphaFoldDB" id="A0A397T9T2"/>
<protein>
    <submittedName>
        <fullName evidence="2">Uncharacterized protein</fullName>
    </submittedName>
</protein>
<comment type="caution">
    <text evidence="2">The sequence shown here is derived from an EMBL/GenBank/DDBJ whole genome shotgun (WGS) entry which is preliminary data.</text>
</comment>
<evidence type="ECO:0000313" key="2">
    <source>
        <dbReference type="EMBL" id="RIA93017.1"/>
    </source>
</evidence>
<reference evidence="2 3" key="1">
    <citation type="submission" date="2018-06" db="EMBL/GenBank/DDBJ databases">
        <title>Comparative genomics reveals the genomic features of Rhizophagus irregularis, R. cerebriforme, R. diaphanum and Gigaspora rosea, and their symbiotic lifestyle signature.</title>
        <authorList>
            <person name="Morin E."/>
            <person name="San Clemente H."/>
            <person name="Chen E.C.H."/>
            <person name="De La Providencia I."/>
            <person name="Hainaut M."/>
            <person name="Kuo A."/>
            <person name="Kohler A."/>
            <person name="Murat C."/>
            <person name="Tang N."/>
            <person name="Roy S."/>
            <person name="Loubradou J."/>
            <person name="Henrissat B."/>
            <person name="Grigoriev I.V."/>
            <person name="Corradi N."/>
            <person name="Roux C."/>
            <person name="Martin F.M."/>
        </authorList>
    </citation>
    <scope>NUCLEOTIDE SEQUENCE [LARGE SCALE GENOMIC DNA]</scope>
    <source>
        <strain evidence="2 3">DAOM 227022</strain>
    </source>
</reference>
<evidence type="ECO:0000256" key="1">
    <source>
        <dbReference type="SAM" id="MobiDB-lite"/>
    </source>
</evidence>
<feature type="region of interest" description="Disordered" evidence="1">
    <location>
        <begin position="255"/>
        <end position="274"/>
    </location>
</feature>
<dbReference type="EMBL" id="QKYT01000113">
    <property type="protein sequence ID" value="RIA93017.1"/>
    <property type="molecule type" value="Genomic_DNA"/>
</dbReference>
<feature type="compositionally biased region" description="Polar residues" evidence="1">
    <location>
        <begin position="255"/>
        <end position="266"/>
    </location>
</feature>
<gene>
    <name evidence="2" type="ORF">C1645_735892</name>
</gene>
<feature type="compositionally biased region" description="Low complexity" evidence="1">
    <location>
        <begin position="165"/>
        <end position="205"/>
    </location>
</feature>
<feature type="region of interest" description="Disordered" evidence="1">
    <location>
        <begin position="159"/>
        <end position="209"/>
    </location>
</feature>
<evidence type="ECO:0000313" key="3">
    <source>
        <dbReference type="Proteomes" id="UP000265703"/>
    </source>
</evidence>
<name>A0A397T9T2_9GLOM</name>